<keyword evidence="4 6" id="KW-1133">Transmembrane helix</keyword>
<name>A0ABT1L6F8_9HYPH</name>
<evidence type="ECO:0000256" key="2">
    <source>
        <dbReference type="ARBA" id="ARBA00022475"/>
    </source>
</evidence>
<accession>A0ABT1L6F8</accession>
<evidence type="ECO:0000313" key="7">
    <source>
        <dbReference type="EMBL" id="MCP8936979.1"/>
    </source>
</evidence>
<feature type="transmembrane region" description="Helical" evidence="6">
    <location>
        <begin position="143"/>
        <end position="163"/>
    </location>
</feature>
<evidence type="ECO:0000256" key="4">
    <source>
        <dbReference type="ARBA" id="ARBA00022989"/>
    </source>
</evidence>
<evidence type="ECO:0000256" key="5">
    <source>
        <dbReference type="ARBA" id="ARBA00023136"/>
    </source>
</evidence>
<protein>
    <submittedName>
        <fullName evidence="7">Cytochrome c oxidase assembly protein</fullName>
    </submittedName>
</protein>
<evidence type="ECO:0000256" key="6">
    <source>
        <dbReference type="SAM" id="Phobius"/>
    </source>
</evidence>
<keyword evidence="2" id="KW-1003">Cell membrane</keyword>
<feature type="transmembrane region" description="Helical" evidence="6">
    <location>
        <begin position="218"/>
        <end position="239"/>
    </location>
</feature>
<keyword evidence="8" id="KW-1185">Reference proteome</keyword>
<keyword evidence="5 6" id="KW-0472">Membrane</keyword>
<sequence>MTGFIPYCGVAPTPGALAWNTDPVLAAILVGLVALSLRGGGDRAMRTTSLPGWLALALALVSPLCNLGVALFSARVAQHVAIALVAAPLLVAGRADLAVWRGLTGRDAPVGRTEMVLAPILYAAVLWAWHAPALYDATLRDNAVYWTMHVTNLLAALALWRAILRAPTPGARVAVSFATGMQMGLLGAGLTLLPRALYAVHFGTTAPWGLSPLEDQQLGGLVMWVPGGVLLTVHAVLALSVTLRRMERANADA</sequence>
<dbReference type="Pfam" id="PF09678">
    <property type="entry name" value="Caa3_CtaG"/>
    <property type="match status" value="1"/>
</dbReference>
<feature type="transmembrane region" description="Helical" evidence="6">
    <location>
        <begin position="115"/>
        <end position="131"/>
    </location>
</feature>
<dbReference type="Proteomes" id="UP001205890">
    <property type="component" value="Unassembled WGS sequence"/>
</dbReference>
<reference evidence="7 8" key="1">
    <citation type="submission" date="2022-07" db="EMBL/GenBank/DDBJ databases">
        <authorList>
            <person name="Li W.-J."/>
            <person name="Deng Q.-Q."/>
        </authorList>
    </citation>
    <scope>NUCLEOTIDE SEQUENCE [LARGE SCALE GENOMIC DNA]</scope>
    <source>
        <strain evidence="7 8">SYSU M60028</strain>
    </source>
</reference>
<dbReference type="RefSeq" id="WP_254737445.1">
    <property type="nucleotide sequence ID" value="NZ_JANCLU010000001.1"/>
</dbReference>
<evidence type="ECO:0000256" key="3">
    <source>
        <dbReference type="ARBA" id="ARBA00022692"/>
    </source>
</evidence>
<feature type="transmembrane region" description="Helical" evidence="6">
    <location>
        <begin position="24"/>
        <end position="41"/>
    </location>
</feature>
<evidence type="ECO:0000313" key="8">
    <source>
        <dbReference type="Proteomes" id="UP001205890"/>
    </source>
</evidence>
<comment type="subcellular location">
    <subcellularLocation>
        <location evidence="1">Cell membrane</location>
        <topology evidence="1">Multi-pass membrane protein</topology>
    </subcellularLocation>
</comment>
<proteinExistence type="predicted"/>
<dbReference type="EMBL" id="JANCLU010000001">
    <property type="protein sequence ID" value="MCP8936979.1"/>
    <property type="molecule type" value="Genomic_DNA"/>
</dbReference>
<dbReference type="InterPro" id="IPR019108">
    <property type="entry name" value="Caa3_assmbl_CtaG-rel"/>
</dbReference>
<feature type="transmembrane region" description="Helical" evidence="6">
    <location>
        <begin position="175"/>
        <end position="198"/>
    </location>
</feature>
<feature type="transmembrane region" description="Helical" evidence="6">
    <location>
        <begin position="80"/>
        <end position="103"/>
    </location>
</feature>
<gene>
    <name evidence="7" type="ORF">NK718_00480</name>
</gene>
<evidence type="ECO:0000256" key="1">
    <source>
        <dbReference type="ARBA" id="ARBA00004651"/>
    </source>
</evidence>
<feature type="transmembrane region" description="Helical" evidence="6">
    <location>
        <begin position="53"/>
        <end position="74"/>
    </location>
</feature>
<organism evidence="7 8">
    <name type="scientific">Alsobacter ponti</name>
    <dbReference type="NCBI Taxonomy" id="2962936"/>
    <lineage>
        <taxon>Bacteria</taxon>
        <taxon>Pseudomonadati</taxon>
        <taxon>Pseudomonadota</taxon>
        <taxon>Alphaproteobacteria</taxon>
        <taxon>Hyphomicrobiales</taxon>
        <taxon>Alsobacteraceae</taxon>
        <taxon>Alsobacter</taxon>
    </lineage>
</organism>
<keyword evidence="3 6" id="KW-0812">Transmembrane</keyword>
<comment type="caution">
    <text evidence="7">The sequence shown here is derived from an EMBL/GenBank/DDBJ whole genome shotgun (WGS) entry which is preliminary data.</text>
</comment>